<feature type="compositionally biased region" description="Low complexity" evidence="1">
    <location>
        <begin position="298"/>
        <end position="309"/>
    </location>
</feature>
<feature type="region of interest" description="Disordered" evidence="1">
    <location>
        <begin position="296"/>
        <end position="347"/>
    </location>
</feature>
<dbReference type="GO" id="GO:0003682">
    <property type="term" value="F:chromatin binding"/>
    <property type="evidence" value="ECO:0007669"/>
    <property type="project" value="TreeGrafter"/>
</dbReference>
<feature type="domain" description="MRN complex-interacting protein N-terminal" evidence="2">
    <location>
        <begin position="6"/>
        <end position="125"/>
    </location>
</feature>
<dbReference type="InterPro" id="IPR032739">
    <property type="entry name" value="MRNIP"/>
</dbReference>
<evidence type="ECO:0000313" key="4">
    <source>
        <dbReference type="Proteomes" id="UP001151582"/>
    </source>
</evidence>
<dbReference type="PANTHER" id="PTHR15863">
    <property type="entry name" value="MRN COMPLEX-INTERACTING PROTEIN"/>
    <property type="match status" value="1"/>
</dbReference>
<gene>
    <name evidence="3" type="ORF">H4R34_003927</name>
</gene>
<dbReference type="InterPro" id="IPR049472">
    <property type="entry name" value="MRNIP_N"/>
</dbReference>
<feature type="compositionally biased region" description="Low complexity" evidence="1">
    <location>
        <begin position="335"/>
        <end position="347"/>
    </location>
</feature>
<accession>A0A9W8B3L4</accession>
<dbReference type="EMBL" id="JANBQB010000418">
    <property type="protein sequence ID" value="KAJ1976575.1"/>
    <property type="molecule type" value="Genomic_DNA"/>
</dbReference>
<evidence type="ECO:0000259" key="2">
    <source>
        <dbReference type="Pfam" id="PF15749"/>
    </source>
</evidence>
<dbReference type="Proteomes" id="UP001151582">
    <property type="component" value="Unassembled WGS sequence"/>
</dbReference>
<feature type="compositionally biased region" description="Low complexity" evidence="1">
    <location>
        <begin position="178"/>
        <end position="187"/>
    </location>
</feature>
<dbReference type="GO" id="GO:0005634">
    <property type="term" value="C:nucleus"/>
    <property type="evidence" value="ECO:0007669"/>
    <property type="project" value="TreeGrafter"/>
</dbReference>
<dbReference type="PANTHER" id="PTHR15863:SF2">
    <property type="entry name" value="MRN COMPLEX-INTERACTING PROTEIN"/>
    <property type="match status" value="1"/>
</dbReference>
<evidence type="ECO:0000313" key="3">
    <source>
        <dbReference type="EMBL" id="KAJ1976575.1"/>
    </source>
</evidence>
<reference evidence="3" key="1">
    <citation type="submission" date="2022-07" db="EMBL/GenBank/DDBJ databases">
        <title>Phylogenomic reconstructions and comparative analyses of Kickxellomycotina fungi.</title>
        <authorList>
            <person name="Reynolds N.K."/>
            <person name="Stajich J.E."/>
            <person name="Barry K."/>
            <person name="Grigoriev I.V."/>
            <person name="Crous P."/>
            <person name="Smith M.E."/>
        </authorList>
    </citation>
    <scope>NUCLEOTIDE SEQUENCE</scope>
    <source>
        <strain evidence="3">RSA 567</strain>
    </source>
</reference>
<name>A0A9W8B3L4_9FUNG</name>
<comment type="caution">
    <text evidence="3">The sequence shown here is derived from an EMBL/GenBank/DDBJ whole genome shotgun (WGS) entry which is preliminary data.</text>
</comment>
<dbReference type="GO" id="GO:0007095">
    <property type="term" value="P:mitotic G2 DNA damage checkpoint signaling"/>
    <property type="evidence" value="ECO:0007669"/>
    <property type="project" value="TreeGrafter"/>
</dbReference>
<feature type="region of interest" description="Disordered" evidence="1">
    <location>
        <begin position="81"/>
        <end position="283"/>
    </location>
</feature>
<proteinExistence type="predicted"/>
<keyword evidence="4" id="KW-1185">Reference proteome</keyword>
<feature type="compositionally biased region" description="Low complexity" evidence="1">
    <location>
        <begin position="267"/>
        <end position="276"/>
    </location>
</feature>
<feature type="compositionally biased region" description="Polar residues" evidence="1">
    <location>
        <begin position="318"/>
        <end position="330"/>
    </location>
</feature>
<organism evidence="3 4">
    <name type="scientific">Dimargaris verticillata</name>
    <dbReference type="NCBI Taxonomy" id="2761393"/>
    <lineage>
        <taxon>Eukaryota</taxon>
        <taxon>Fungi</taxon>
        <taxon>Fungi incertae sedis</taxon>
        <taxon>Zoopagomycota</taxon>
        <taxon>Kickxellomycotina</taxon>
        <taxon>Dimargaritomycetes</taxon>
        <taxon>Dimargaritales</taxon>
        <taxon>Dimargaritaceae</taxon>
        <taxon>Dimargaris</taxon>
    </lineage>
</organism>
<feature type="compositionally biased region" description="Polar residues" evidence="1">
    <location>
        <begin position="88"/>
        <end position="121"/>
    </location>
</feature>
<evidence type="ECO:0000256" key="1">
    <source>
        <dbReference type="SAM" id="MobiDB-lite"/>
    </source>
</evidence>
<dbReference type="AlphaFoldDB" id="A0A9W8B3L4"/>
<protein>
    <recommendedName>
        <fullName evidence="2">MRN complex-interacting protein N-terminal domain-containing protein</fullName>
    </recommendedName>
</protein>
<feature type="compositionally biased region" description="Acidic residues" evidence="1">
    <location>
        <begin position="128"/>
        <end position="137"/>
    </location>
</feature>
<feature type="compositionally biased region" description="Basic residues" evidence="1">
    <location>
        <begin position="188"/>
        <end position="199"/>
    </location>
</feature>
<dbReference type="OrthoDB" id="5960226at2759"/>
<dbReference type="Pfam" id="PF15749">
    <property type="entry name" value="MRNIP"/>
    <property type="match status" value="1"/>
</dbReference>
<sequence>MPCYQVLRCFDAQCGTFQNHQAKKAKRWNCTVCNQRQSLRRVYFESENPAECRKVVQTLNLRRGEKQNQSTDQWPLDLHSASLAHDPTNGTATIPQATGTVTPDPPASSQAVTDQETSASRWSRFVDESDGETETTGDELAKFTTVMPTDGPRSRSTRKRSAQPADAPSNAKPRRQASAKPSAAPQKSPKHASHSRLKPPRPGARDHLTQTTMAAFLTKPEPKPSAPMAVLVVPQTPSTPPISSTPNAPNHKATASTRPPCPPKPLPGSLGPTTPSVLPKNSRASLISSLKGLNKFRAPSASPASAISSKPTLPVQGATPSAQGPASSKWGQYHGDSTSSGSDSGED</sequence>